<protein>
    <recommendedName>
        <fullName evidence="4">DUF456 domain-containing protein</fullName>
    </recommendedName>
</protein>
<dbReference type="PANTHER" id="PTHR39165">
    <property type="entry name" value="IG HYPOTHETICAL 17883"/>
    <property type="match status" value="1"/>
</dbReference>
<dbReference type="EMBL" id="AFHG01000030">
    <property type="protein sequence ID" value="EGK72887.1"/>
    <property type="molecule type" value="Genomic_DNA"/>
</dbReference>
<dbReference type="RefSeq" id="WP_008058895.1">
    <property type="nucleotide sequence ID" value="NZ_AFHG01000030.1"/>
</dbReference>
<dbReference type="InterPro" id="IPR007403">
    <property type="entry name" value="DUF456"/>
</dbReference>
<sequence length="162" mass="16186">MNGIDLLLYVLAGLLVLVGLAGVVLPALPGVPFMFGGFLLLAWLDDFTRIGPATLVVLGALTALTVAVDFAASVVGAQRVGASTLALAGAAIGTVLGLFGGLVGLLFMPLAGAAVGEFIARRDAVQAARVGVATWLGMVIGAVAKVAIAFMMLGVALAAWLL</sequence>
<proteinExistence type="predicted"/>
<reference evidence="2 3" key="1">
    <citation type="journal article" date="2011" name="J. Bacteriol.">
        <title>Genome sequence of Methyloversatilis universalis FAM5T, a methylotrophic representative of the order Rhodocyclales.</title>
        <authorList>
            <person name="Kittichotirat W."/>
            <person name="Good N.M."/>
            <person name="Hall R."/>
            <person name="Bringel F."/>
            <person name="Lajus A."/>
            <person name="Medigue C."/>
            <person name="Smalley N.E."/>
            <person name="Beck D."/>
            <person name="Bumgarner R."/>
            <person name="Vuilleumier S."/>
            <person name="Kalyuzhnaya M.G."/>
        </authorList>
    </citation>
    <scope>NUCLEOTIDE SEQUENCE [LARGE SCALE GENOMIC DNA]</scope>
    <source>
        <strain evidence="3">ATCC BAA-1314 / JCM 13912 / FAM5</strain>
    </source>
</reference>
<keyword evidence="1" id="KW-0812">Transmembrane</keyword>
<feature type="transmembrane region" description="Helical" evidence="1">
    <location>
        <begin position="135"/>
        <end position="161"/>
    </location>
</feature>
<keyword evidence="3" id="KW-1185">Reference proteome</keyword>
<evidence type="ECO:0000313" key="2">
    <source>
        <dbReference type="EMBL" id="EGK72887.1"/>
    </source>
</evidence>
<evidence type="ECO:0000256" key="1">
    <source>
        <dbReference type="SAM" id="Phobius"/>
    </source>
</evidence>
<dbReference type="Proteomes" id="UP000005019">
    <property type="component" value="Unassembled WGS sequence"/>
</dbReference>
<gene>
    <name evidence="2" type="ORF">METUNv1_00716</name>
</gene>
<organism evidence="2 3">
    <name type="scientific">Methyloversatilis universalis (strain ATCC BAA-1314 / DSM 25237 / JCM 13912 / CCUG 52030 / FAM5)</name>
    <dbReference type="NCBI Taxonomy" id="1000565"/>
    <lineage>
        <taxon>Bacteria</taxon>
        <taxon>Pseudomonadati</taxon>
        <taxon>Pseudomonadota</taxon>
        <taxon>Betaproteobacteria</taxon>
        <taxon>Nitrosomonadales</taxon>
        <taxon>Sterolibacteriaceae</taxon>
        <taxon>Methyloversatilis</taxon>
    </lineage>
</organism>
<accession>F5R996</accession>
<keyword evidence="1" id="KW-0472">Membrane</keyword>
<dbReference type="STRING" id="1000565.METUNv1_00716"/>
<evidence type="ECO:0008006" key="4">
    <source>
        <dbReference type="Google" id="ProtNLM"/>
    </source>
</evidence>
<dbReference type="Pfam" id="PF04306">
    <property type="entry name" value="DUF456"/>
    <property type="match status" value="1"/>
</dbReference>
<feature type="transmembrane region" description="Helical" evidence="1">
    <location>
        <begin position="50"/>
        <end position="72"/>
    </location>
</feature>
<name>F5R996_METUF</name>
<comment type="caution">
    <text evidence="2">The sequence shown here is derived from an EMBL/GenBank/DDBJ whole genome shotgun (WGS) entry which is preliminary data.</text>
</comment>
<feature type="transmembrane region" description="Helical" evidence="1">
    <location>
        <begin position="84"/>
        <end position="115"/>
    </location>
</feature>
<dbReference type="eggNOG" id="COG2839">
    <property type="taxonomic scope" value="Bacteria"/>
</dbReference>
<evidence type="ECO:0000313" key="3">
    <source>
        <dbReference type="Proteomes" id="UP000005019"/>
    </source>
</evidence>
<dbReference type="AlphaFoldDB" id="F5R996"/>
<keyword evidence="1" id="KW-1133">Transmembrane helix</keyword>
<dbReference type="PANTHER" id="PTHR39165:SF1">
    <property type="entry name" value="DUF456 DOMAIN-CONTAINING PROTEIN"/>
    <property type="match status" value="1"/>
</dbReference>